<name>A0ABV2J2U1_9HYPH</name>
<reference evidence="1 2" key="1">
    <citation type="submission" date="2024-06" db="EMBL/GenBank/DDBJ databases">
        <title>Genomic Encyclopedia of Type Strains, Phase IV (KMG-IV): sequencing the most valuable type-strain genomes for metagenomic binning, comparative biology and taxonomic classification.</title>
        <authorList>
            <person name="Goeker M."/>
        </authorList>
    </citation>
    <scope>NUCLEOTIDE SEQUENCE [LARGE SCALE GENOMIC DNA]</scope>
    <source>
        <strain evidence="1 2">DSM 29780</strain>
    </source>
</reference>
<organism evidence="1 2">
    <name type="scientific">Rhizobium aquaticum</name>
    <dbReference type="NCBI Taxonomy" id="1549636"/>
    <lineage>
        <taxon>Bacteria</taxon>
        <taxon>Pseudomonadati</taxon>
        <taxon>Pseudomonadota</taxon>
        <taxon>Alphaproteobacteria</taxon>
        <taxon>Hyphomicrobiales</taxon>
        <taxon>Rhizobiaceae</taxon>
        <taxon>Rhizobium/Agrobacterium group</taxon>
        <taxon>Rhizobium</taxon>
    </lineage>
</organism>
<evidence type="ECO:0000313" key="1">
    <source>
        <dbReference type="EMBL" id="MET3615053.1"/>
    </source>
</evidence>
<dbReference type="Gene3D" id="1.50.10.100">
    <property type="entry name" value="Chondroitin AC/alginate lyase"/>
    <property type="match status" value="1"/>
</dbReference>
<evidence type="ECO:0000313" key="2">
    <source>
        <dbReference type="Proteomes" id="UP001549047"/>
    </source>
</evidence>
<dbReference type="EMBL" id="JBEPMB010000006">
    <property type="protein sequence ID" value="MET3615053.1"/>
    <property type="molecule type" value="Genomic_DNA"/>
</dbReference>
<dbReference type="SUPFAM" id="SSF48239">
    <property type="entry name" value="Terpenoid cyclases/Protein prenyltransferases"/>
    <property type="match status" value="1"/>
</dbReference>
<protein>
    <submittedName>
        <fullName evidence="1">Uncharacterized protein</fullName>
    </submittedName>
</protein>
<proteinExistence type="predicted"/>
<accession>A0ABV2J2U1</accession>
<gene>
    <name evidence="1" type="ORF">ABID16_003396</name>
</gene>
<dbReference type="Proteomes" id="UP001549047">
    <property type="component" value="Unassembled WGS sequence"/>
</dbReference>
<dbReference type="InterPro" id="IPR008930">
    <property type="entry name" value="Terpenoid_cyclase/PrenylTrfase"/>
</dbReference>
<sequence>MTALVLYDHLQAARRLGGELIARTGDFAPAVDFLVKRDETHGFISNHLATAAAALLMWDRMHGDTKARNKAVSLIDRIVGRQSAEGWFDEYGGADPGYQTLCMTHLAEAAQMLDSPKLWLALERACDFLAHFAHPDGSFGGIYGSRATRIYYPAGMELLAARFSSARALAEWMRPAIARKAAVTLAAIDAPNLSPVFNNYCEALLNAGHLMETLPSTPAPEGRHIFPDAGLVVDRGAHHYSIISTRKSVIYHWRDGKLDICDSGLVLSDDRRQVLTSQGSKDTAVEMLDNKIILHGTLAKRSVPTPNPYNFLVLRFLTLSIMRIPWMNGFIKTMIARLLVQAGGSSGARFRRTVTLGMDLSVSDDWEPRELKKVSLDRPFSAIHMASSGYWQRSDTELRPK</sequence>
<dbReference type="RefSeq" id="WP_354557546.1">
    <property type="nucleotide sequence ID" value="NZ_JBEPMB010000006.1"/>
</dbReference>
<keyword evidence="2" id="KW-1185">Reference proteome</keyword>
<dbReference type="InterPro" id="IPR008929">
    <property type="entry name" value="Chondroitin_lyas"/>
</dbReference>
<comment type="caution">
    <text evidence="1">The sequence shown here is derived from an EMBL/GenBank/DDBJ whole genome shotgun (WGS) entry which is preliminary data.</text>
</comment>